<dbReference type="GO" id="GO:0016491">
    <property type="term" value="F:oxidoreductase activity"/>
    <property type="evidence" value="ECO:0007669"/>
    <property type="project" value="UniProtKB-KW"/>
</dbReference>
<dbReference type="OrthoDB" id="20590at2"/>
<dbReference type="EMBL" id="QHHQ01000001">
    <property type="protein sequence ID" value="RAI03001.1"/>
    <property type="molecule type" value="Genomic_DNA"/>
</dbReference>
<dbReference type="InterPro" id="IPR002347">
    <property type="entry name" value="SDR_fam"/>
</dbReference>
<comment type="caution">
    <text evidence="3">The sequence shown here is derived from an EMBL/GenBank/DDBJ whole genome shotgun (WGS) entry which is preliminary data.</text>
</comment>
<dbReference type="PANTHER" id="PTHR42879">
    <property type="entry name" value="3-OXOACYL-(ACYL-CARRIER-PROTEIN) REDUCTASE"/>
    <property type="match status" value="1"/>
</dbReference>
<dbReference type="InterPro" id="IPR036291">
    <property type="entry name" value="NAD(P)-bd_dom_sf"/>
</dbReference>
<evidence type="ECO:0000313" key="4">
    <source>
        <dbReference type="Proteomes" id="UP000249590"/>
    </source>
</evidence>
<proteinExistence type="inferred from homology"/>
<dbReference type="InterPro" id="IPR050259">
    <property type="entry name" value="SDR"/>
</dbReference>
<gene>
    <name evidence="3" type="ORF">DLJ53_00235</name>
</gene>
<dbReference type="RefSeq" id="WP_111341208.1">
    <property type="nucleotide sequence ID" value="NZ_QHHQ01000001.1"/>
</dbReference>
<dbReference type="NCBIfam" id="NF005559">
    <property type="entry name" value="PRK07231.1"/>
    <property type="match status" value="1"/>
</dbReference>
<evidence type="ECO:0000256" key="1">
    <source>
        <dbReference type="ARBA" id="ARBA00006484"/>
    </source>
</evidence>
<dbReference type="PRINTS" id="PR00080">
    <property type="entry name" value="SDRFAMILY"/>
</dbReference>
<dbReference type="PROSITE" id="PS00061">
    <property type="entry name" value="ADH_SHORT"/>
    <property type="match status" value="1"/>
</dbReference>
<organism evidence="3 4">
    <name type="scientific">Acuticoccus sediminis</name>
    <dbReference type="NCBI Taxonomy" id="2184697"/>
    <lineage>
        <taxon>Bacteria</taxon>
        <taxon>Pseudomonadati</taxon>
        <taxon>Pseudomonadota</taxon>
        <taxon>Alphaproteobacteria</taxon>
        <taxon>Hyphomicrobiales</taxon>
        <taxon>Amorphaceae</taxon>
        <taxon>Acuticoccus</taxon>
    </lineage>
</organism>
<protein>
    <submittedName>
        <fullName evidence="3">Sugar dehydrogenase</fullName>
    </submittedName>
</protein>
<evidence type="ECO:0000313" key="3">
    <source>
        <dbReference type="EMBL" id="RAI03001.1"/>
    </source>
</evidence>
<dbReference type="FunFam" id="3.40.50.720:FF:000173">
    <property type="entry name" value="3-oxoacyl-[acyl-carrier protein] reductase"/>
    <property type="match status" value="1"/>
</dbReference>
<dbReference type="AlphaFoldDB" id="A0A8B2NVY1"/>
<reference evidence="3 4" key="1">
    <citation type="submission" date="2018-05" db="EMBL/GenBank/DDBJ databases">
        <title>Acuticoccus sediminis sp. nov., isolated from deep-sea sediment of Indian Ocean.</title>
        <authorList>
            <person name="Liu X."/>
            <person name="Lai Q."/>
            <person name="Du Y."/>
            <person name="Sun F."/>
            <person name="Zhang X."/>
            <person name="Wang S."/>
            <person name="Shao Z."/>
        </authorList>
    </citation>
    <scope>NUCLEOTIDE SEQUENCE [LARGE SCALE GENOMIC DNA]</scope>
    <source>
        <strain evidence="3 4">PTG4-2</strain>
    </source>
</reference>
<keyword evidence="2" id="KW-0560">Oxidoreductase</keyword>
<evidence type="ECO:0000256" key="2">
    <source>
        <dbReference type="ARBA" id="ARBA00023002"/>
    </source>
</evidence>
<dbReference type="Gene3D" id="3.40.50.720">
    <property type="entry name" value="NAD(P)-binding Rossmann-like Domain"/>
    <property type="match status" value="1"/>
</dbReference>
<keyword evidence="4" id="KW-1185">Reference proteome</keyword>
<dbReference type="GO" id="GO:0032787">
    <property type="term" value="P:monocarboxylic acid metabolic process"/>
    <property type="evidence" value="ECO:0007669"/>
    <property type="project" value="UniProtKB-ARBA"/>
</dbReference>
<dbReference type="InterPro" id="IPR020904">
    <property type="entry name" value="Sc_DH/Rdtase_CS"/>
</dbReference>
<dbReference type="SUPFAM" id="SSF51735">
    <property type="entry name" value="NAD(P)-binding Rossmann-fold domains"/>
    <property type="match status" value="1"/>
</dbReference>
<comment type="similarity">
    <text evidence="1">Belongs to the short-chain dehydrogenases/reductases (SDR) family.</text>
</comment>
<dbReference type="Pfam" id="PF13561">
    <property type="entry name" value="adh_short_C2"/>
    <property type="match status" value="1"/>
</dbReference>
<name>A0A8B2NVY1_9HYPH</name>
<accession>A0A8B2NVY1</accession>
<dbReference type="PRINTS" id="PR00081">
    <property type="entry name" value="GDHRDH"/>
</dbReference>
<dbReference type="PANTHER" id="PTHR42879:SF2">
    <property type="entry name" value="3-OXOACYL-[ACYL-CARRIER-PROTEIN] REDUCTASE FABG"/>
    <property type="match status" value="1"/>
</dbReference>
<sequence>MSEAPERYLADQSAVVTGASSGLGRACSVALAKRGASVAVNFYHDADGAAETVRLCEDAGGKAFPIQGDVSSEDDVKAMFAKAVETYGTVDILVANAGLQMDATFTEMTRKDWDTVIAVNLTGAFLCMQEAVRQFRRQGMRKSRALGKIIAMSSVHDVIPWAGHVNYAASKGGLSLLMKSAAQELAVEKIRVNAISPGAIATAINKSVWSDPAQMKELMKLMPYGRIGHPDDIGEAAAWMASDYADYMTGNTMVIDGGMELYPEFRDNG</sequence>
<dbReference type="Proteomes" id="UP000249590">
    <property type="component" value="Unassembled WGS sequence"/>
</dbReference>